<evidence type="ECO:0000259" key="1">
    <source>
        <dbReference type="Pfam" id="PF11716"/>
    </source>
</evidence>
<dbReference type="Proteomes" id="UP001165586">
    <property type="component" value="Unassembled WGS sequence"/>
</dbReference>
<keyword evidence="2" id="KW-0413">Isomerase</keyword>
<dbReference type="Gene3D" id="1.20.120.450">
    <property type="entry name" value="dinb family like domain"/>
    <property type="match status" value="1"/>
</dbReference>
<accession>A0ABT2H4A5</accession>
<evidence type="ECO:0000313" key="2">
    <source>
        <dbReference type="EMBL" id="MCS5734767.1"/>
    </source>
</evidence>
<comment type="caution">
    <text evidence="2">The sequence shown here is derived from an EMBL/GenBank/DDBJ whole genome shotgun (WGS) entry which is preliminary data.</text>
</comment>
<dbReference type="InterPro" id="IPR034660">
    <property type="entry name" value="DinB/YfiT-like"/>
</dbReference>
<dbReference type="SUPFAM" id="SSF55718">
    <property type="entry name" value="SCP-like"/>
    <property type="match status" value="1"/>
</dbReference>
<dbReference type="InterPro" id="IPR036527">
    <property type="entry name" value="SCP2_sterol-bd_dom_sf"/>
</dbReference>
<dbReference type="RefSeq" id="WP_259539634.1">
    <property type="nucleotide sequence ID" value="NZ_JANLCJ010000004.1"/>
</dbReference>
<sequence length="251" mass="27454">MTVLTDRATDAAVLDDLRQVRLGQANFSRKLNELQNVDLYEISRLPGWTRAHVVAHVGYNARAIARLVEWAETGVENPMYESSAHRDAEIDLGATLSPRALRHLSDHAAVALDVAWRDLPPERWSFPVVTARGREVPVAETVWMRTRELWLHALDLGNGGRFSDVPAPVARRLLGDVLGTWAARDKAGAGPRHVLEATDTGEVFRADGGPDAPDTLVRGTRSDLLAWATGRSVLGVTLANGDAPDVAPRWL</sequence>
<dbReference type="NCBIfam" id="TIGR03083">
    <property type="entry name" value="maleylpyruvate isomerase family mycothiol-dependent enzyme"/>
    <property type="match status" value="1"/>
</dbReference>
<proteinExistence type="predicted"/>
<evidence type="ECO:0000313" key="3">
    <source>
        <dbReference type="Proteomes" id="UP001165586"/>
    </source>
</evidence>
<organism evidence="2 3">
    <name type="scientific">Herbiconiux daphne</name>
    <dbReference type="NCBI Taxonomy" id="2970914"/>
    <lineage>
        <taxon>Bacteria</taxon>
        <taxon>Bacillati</taxon>
        <taxon>Actinomycetota</taxon>
        <taxon>Actinomycetes</taxon>
        <taxon>Micrococcales</taxon>
        <taxon>Microbacteriaceae</taxon>
        <taxon>Herbiconiux</taxon>
    </lineage>
</organism>
<dbReference type="Gene3D" id="3.30.1050.20">
    <property type="match status" value="1"/>
</dbReference>
<dbReference type="Pfam" id="PF11716">
    <property type="entry name" value="MDMPI_N"/>
    <property type="match status" value="1"/>
</dbReference>
<name>A0ABT2H4A5_9MICO</name>
<keyword evidence="3" id="KW-1185">Reference proteome</keyword>
<feature type="domain" description="Mycothiol-dependent maleylpyruvate isomerase metal-binding" evidence="1">
    <location>
        <begin position="22"/>
        <end position="156"/>
    </location>
</feature>
<dbReference type="GO" id="GO:0016853">
    <property type="term" value="F:isomerase activity"/>
    <property type="evidence" value="ECO:0007669"/>
    <property type="project" value="UniProtKB-KW"/>
</dbReference>
<dbReference type="InterPro" id="IPR017517">
    <property type="entry name" value="Maleyloyr_isom"/>
</dbReference>
<dbReference type="EMBL" id="JANLCJ010000004">
    <property type="protein sequence ID" value="MCS5734767.1"/>
    <property type="molecule type" value="Genomic_DNA"/>
</dbReference>
<protein>
    <submittedName>
        <fullName evidence="2">Maleylpyruvate isomerase family mycothiol-dependent enzyme</fullName>
    </submittedName>
</protein>
<dbReference type="SUPFAM" id="SSF109854">
    <property type="entry name" value="DinB/YfiT-like putative metalloenzymes"/>
    <property type="match status" value="1"/>
</dbReference>
<gene>
    <name evidence="2" type="ORF">N1032_13570</name>
</gene>
<reference evidence="2" key="1">
    <citation type="submission" date="2022-08" db="EMBL/GenBank/DDBJ databases">
        <authorList>
            <person name="Deng Y."/>
            <person name="Han X.-F."/>
            <person name="Zhang Y.-Q."/>
        </authorList>
    </citation>
    <scope>NUCLEOTIDE SEQUENCE</scope>
    <source>
        <strain evidence="2">CPCC 203386</strain>
    </source>
</reference>
<dbReference type="InterPro" id="IPR024344">
    <property type="entry name" value="MDMPI_metal-binding"/>
</dbReference>